<protein>
    <submittedName>
        <fullName evidence="1">DUF6177 family protein</fullName>
    </submittedName>
</protein>
<proteinExistence type="predicted"/>
<sequence>MSYDVVALLAAEPGMVAIAHSLRDAGADLAVRPLDGGVVQLRDAEARVLATLEPAQLVESRGEVCRLLGAEAAVNLPDTCWWAEVRARPDAAGREAAHRVADGLALRLGGGVWTSGPGDFSLWEETGHPAVEFEAEEAFVVAQDREVVPLSSWITDAVSANALRGTVLQVLTPRSSRLTHGLRTLITQPMARWVVLDGEGGQFDGVSGLPLRWDRMHGYVPDTRDGSAPEPAGGFLDISPLGAHLLVDLAVRHGAAFAPPLGRAVELVTGHLAGVLPSGWGPHEPALAPWDRERLVRLVRHRAPRTAVLQFSGHQDAGPPFTGGARVSWAPDGERAVERISLAIGFEDEGALPLGALPVLVEALAAENLLDVLHVRRARGRRDVTFEPRWHGLAAPIGMALGPDGVRRTGEEHALAGPLRGEPLGEAGARAIWYPAPAEATRQRAAEAVAAQLRHLAAAPRA</sequence>
<organism evidence="1 2">
    <name type="scientific">Nocardiopsis tropica</name>
    <dbReference type="NCBI Taxonomy" id="109330"/>
    <lineage>
        <taxon>Bacteria</taxon>
        <taxon>Bacillati</taxon>
        <taxon>Actinomycetota</taxon>
        <taxon>Actinomycetes</taxon>
        <taxon>Streptosporangiales</taxon>
        <taxon>Nocardiopsidaceae</taxon>
        <taxon>Nocardiopsis</taxon>
    </lineage>
</organism>
<dbReference type="Proteomes" id="UP001348641">
    <property type="component" value="Unassembled WGS sequence"/>
</dbReference>
<dbReference type="InterPro" id="IPR046175">
    <property type="entry name" value="DUF6177"/>
</dbReference>
<evidence type="ECO:0000313" key="2">
    <source>
        <dbReference type="Proteomes" id="UP001348641"/>
    </source>
</evidence>
<dbReference type="RefSeq" id="WP_330158395.1">
    <property type="nucleotide sequence ID" value="NZ_BAAAJA010000016.1"/>
</dbReference>
<reference evidence="1 2" key="1">
    <citation type="submission" date="2023-07" db="EMBL/GenBank/DDBJ databases">
        <authorList>
            <person name="Girao M."/>
            <person name="Carvalho M.F."/>
        </authorList>
    </citation>
    <scope>NUCLEOTIDE SEQUENCE [LARGE SCALE GENOMIC DNA]</scope>
    <source>
        <strain evidence="1 2">66/93</strain>
    </source>
</reference>
<evidence type="ECO:0000313" key="1">
    <source>
        <dbReference type="EMBL" id="MEE2051251.1"/>
    </source>
</evidence>
<dbReference type="EMBL" id="JAUUCC010000026">
    <property type="protein sequence ID" value="MEE2051251.1"/>
    <property type="molecule type" value="Genomic_DNA"/>
</dbReference>
<comment type="caution">
    <text evidence="1">The sequence shown here is derived from an EMBL/GenBank/DDBJ whole genome shotgun (WGS) entry which is preliminary data.</text>
</comment>
<name>A0ABU7KPN0_9ACTN</name>
<gene>
    <name evidence="1" type="ORF">Q8A49_12185</name>
</gene>
<accession>A0ABU7KPN0</accession>
<dbReference type="Pfam" id="PF19674">
    <property type="entry name" value="DUF6177"/>
    <property type="match status" value="1"/>
</dbReference>